<gene>
    <name evidence="1" type="ORF">MJO28_016034</name>
</gene>
<organism evidence="1 2">
    <name type="scientific">Puccinia striiformis f. sp. tritici</name>
    <dbReference type="NCBI Taxonomy" id="168172"/>
    <lineage>
        <taxon>Eukaryota</taxon>
        <taxon>Fungi</taxon>
        <taxon>Dikarya</taxon>
        <taxon>Basidiomycota</taxon>
        <taxon>Pucciniomycotina</taxon>
        <taxon>Pucciniomycetes</taxon>
        <taxon>Pucciniales</taxon>
        <taxon>Pucciniaceae</taxon>
        <taxon>Puccinia</taxon>
    </lineage>
</organism>
<dbReference type="Proteomes" id="UP001060170">
    <property type="component" value="Chromosome 17"/>
</dbReference>
<accession>A0ACC0DQC2</accession>
<reference evidence="1 2" key="3">
    <citation type="journal article" date="2022" name="Microbiol. Spectr.">
        <title>Folding features and dynamics of 3D genome architecture in plant fungal pathogens.</title>
        <authorList>
            <person name="Xia C."/>
        </authorList>
    </citation>
    <scope>NUCLEOTIDE SEQUENCE [LARGE SCALE GENOMIC DNA]</scope>
    <source>
        <strain evidence="1 2">93-210</strain>
    </source>
</reference>
<name>A0ACC0DQC2_9BASI</name>
<reference evidence="2" key="1">
    <citation type="journal article" date="2018" name="BMC Genomics">
        <title>Genomic insights into host adaptation between the wheat stripe rust pathogen (Puccinia striiformis f. sp. tritici) and the barley stripe rust pathogen (Puccinia striiformis f. sp. hordei).</title>
        <authorList>
            <person name="Xia C."/>
            <person name="Wang M."/>
            <person name="Yin C."/>
            <person name="Cornejo O.E."/>
            <person name="Hulbert S.H."/>
            <person name="Chen X."/>
        </authorList>
    </citation>
    <scope>NUCLEOTIDE SEQUENCE [LARGE SCALE GENOMIC DNA]</scope>
    <source>
        <strain evidence="2">93-210</strain>
    </source>
</reference>
<evidence type="ECO:0000313" key="2">
    <source>
        <dbReference type="Proteomes" id="UP001060170"/>
    </source>
</evidence>
<evidence type="ECO:0000313" key="1">
    <source>
        <dbReference type="EMBL" id="KAI7937135.1"/>
    </source>
</evidence>
<proteinExistence type="predicted"/>
<sequence>MAKLTDLPADVVYLIIDYFIDHPSLDDRHQDLDHDAIGPIPRKLSPLLLANKEICPCPFHTIHSATGPAHQSLQVSWPEALPSNPLLSLSLISQTFRQCAQEALFKHVALRSPWQACLFLQALTCQSNQDESNVSRDPIDTTRGRGRDHTEGEPASTDRLSVITHDDPRPKRLVRYVRSLLFKWRGPGSMGNGGGSMICEVLRHCPLLESIAIGTTLFSRCQEPILQALASRPFIKEFVILKNPTSKGVLEFQWQTNEALSQLCSSWNLLEAIKFRGLTGRPIGKLDPLQNPIPALNSALRSIVLDRPNLNEVDLSWILKNSRQSLRKLAIINPSSKLDRPGLCRLLKEFTNPDLESLMIRVKKSWYPLPSRKNDEGSDDPARNRCLLNIVFKSSSALRKLKDLNFHGALANTELFTILPQSIVKLAWGDCHLNGPAFGEALSSSVEIISDPPCSRSDPSLQGLNKRVKWLPNLTCCSIGNSGSWEREDQAAIRKAMKARGVCFHSWGNSEFLSDSDSDDSDWTDSDTYDSTSSRSSDDSGEDSSDDSTSDDSTSDDSTSDDSTSDESTSDESTSDVSTSDDSTFDASTSDDSPA</sequence>
<reference evidence="2" key="2">
    <citation type="journal article" date="2018" name="Mol. Plant Microbe Interact.">
        <title>Genome sequence resources for the wheat stripe rust pathogen (Puccinia striiformis f. sp. tritici) and the barley stripe rust pathogen (Puccinia striiformis f. sp. hordei).</title>
        <authorList>
            <person name="Xia C."/>
            <person name="Wang M."/>
            <person name="Yin C."/>
            <person name="Cornejo O.E."/>
            <person name="Hulbert S.H."/>
            <person name="Chen X."/>
        </authorList>
    </citation>
    <scope>NUCLEOTIDE SEQUENCE [LARGE SCALE GENOMIC DNA]</scope>
    <source>
        <strain evidence="2">93-210</strain>
    </source>
</reference>
<protein>
    <submittedName>
        <fullName evidence="1">Uncharacterized protein</fullName>
    </submittedName>
</protein>
<keyword evidence="2" id="KW-1185">Reference proteome</keyword>
<dbReference type="EMBL" id="CM045881">
    <property type="protein sequence ID" value="KAI7937135.1"/>
    <property type="molecule type" value="Genomic_DNA"/>
</dbReference>
<comment type="caution">
    <text evidence="1">The sequence shown here is derived from an EMBL/GenBank/DDBJ whole genome shotgun (WGS) entry which is preliminary data.</text>
</comment>